<feature type="transmembrane region" description="Helical" evidence="2">
    <location>
        <begin position="92"/>
        <end position="115"/>
    </location>
</feature>
<dbReference type="Proteomes" id="UP001202827">
    <property type="component" value="Unassembled WGS sequence"/>
</dbReference>
<evidence type="ECO:0000313" key="4">
    <source>
        <dbReference type="Proteomes" id="UP001202827"/>
    </source>
</evidence>
<dbReference type="RefSeq" id="WP_248683757.1">
    <property type="nucleotide sequence ID" value="NZ_JALPRY010000016.1"/>
</dbReference>
<proteinExistence type="predicted"/>
<feature type="compositionally biased region" description="Basic and acidic residues" evidence="1">
    <location>
        <begin position="55"/>
        <end position="74"/>
    </location>
</feature>
<keyword evidence="2" id="KW-1133">Transmembrane helix</keyword>
<feature type="region of interest" description="Disordered" evidence="1">
    <location>
        <begin position="20"/>
        <end position="74"/>
    </location>
</feature>
<keyword evidence="2" id="KW-0472">Membrane</keyword>
<evidence type="ECO:0000256" key="2">
    <source>
        <dbReference type="SAM" id="Phobius"/>
    </source>
</evidence>
<organism evidence="3 4">
    <name type="scientific">Neorhizobium turbinariae</name>
    <dbReference type="NCBI Taxonomy" id="2937795"/>
    <lineage>
        <taxon>Bacteria</taxon>
        <taxon>Pseudomonadati</taxon>
        <taxon>Pseudomonadota</taxon>
        <taxon>Alphaproteobacteria</taxon>
        <taxon>Hyphomicrobiales</taxon>
        <taxon>Rhizobiaceae</taxon>
        <taxon>Rhizobium/Agrobacterium group</taxon>
        <taxon>Neorhizobium</taxon>
    </lineage>
</organism>
<accession>A0ABT0ITM9</accession>
<sequence length="218" mass="23274">MSTFRTQQAKNVIRMDILPPDAVGRSRRSGSRRGEVVDAQFVTVRDPRAPQPHTSHNDNRRAGEARQVQKDKVKPNRVHAVEKALMGMPADLFSAVVAFVFVVVFAAAGGFSFLFNGSSAPAETPALNIAHVTMTPQDAGGMKVLLINGVIENRSEGSQKMPAIRAELLSGEKLLTTTLISPPATAIAGGHSRGFSARVPQPGGKLPDLRLSFAEQGV</sequence>
<reference evidence="3 4" key="1">
    <citation type="submission" date="2022-04" db="EMBL/GenBank/DDBJ databases">
        <title>Rhizobium coralii sp. nov., isolated from coral Turbinaria peltata.</title>
        <authorList>
            <person name="Sun H."/>
        </authorList>
    </citation>
    <scope>NUCLEOTIDE SEQUENCE [LARGE SCALE GENOMIC DNA]</scope>
    <source>
        <strain evidence="3 4">NTR19</strain>
    </source>
</reference>
<dbReference type="EMBL" id="JALPRY010000016">
    <property type="protein sequence ID" value="MCK8781216.1"/>
    <property type="molecule type" value="Genomic_DNA"/>
</dbReference>
<evidence type="ECO:0000313" key="3">
    <source>
        <dbReference type="EMBL" id="MCK8781216.1"/>
    </source>
</evidence>
<name>A0ABT0ITM9_9HYPH</name>
<comment type="caution">
    <text evidence="3">The sequence shown here is derived from an EMBL/GenBank/DDBJ whole genome shotgun (WGS) entry which is preliminary data.</text>
</comment>
<keyword evidence="4" id="KW-1185">Reference proteome</keyword>
<keyword evidence="2" id="KW-0812">Transmembrane</keyword>
<gene>
    <name evidence="3" type="ORF">M0654_14625</name>
</gene>
<evidence type="ECO:0000256" key="1">
    <source>
        <dbReference type="SAM" id="MobiDB-lite"/>
    </source>
</evidence>
<protein>
    <submittedName>
        <fullName evidence="3">DUF3426 domain-containing protein</fullName>
    </submittedName>
</protein>